<feature type="compositionally biased region" description="Basic and acidic residues" evidence="5">
    <location>
        <begin position="812"/>
        <end position="832"/>
    </location>
</feature>
<dbReference type="Pfam" id="PF12257">
    <property type="entry name" value="IML1"/>
    <property type="match status" value="1"/>
</dbReference>
<name>A0A165HCE8_XYLHT</name>
<feature type="compositionally biased region" description="Polar residues" evidence="5">
    <location>
        <begin position="947"/>
        <end position="961"/>
    </location>
</feature>
<dbReference type="STRING" id="1328760.A0A165HCE8"/>
<evidence type="ECO:0000256" key="5">
    <source>
        <dbReference type="SAM" id="MobiDB-lite"/>
    </source>
</evidence>
<evidence type="ECO:0000313" key="7">
    <source>
        <dbReference type="EMBL" id="KZF23293.1"/>
    </source>
</evidence>
<dbReference type="PANTHER" id="PTHR13179:SF8">
    <property type="entry name" value="GATOR COMPLEX PROTEIN DEPDC5"/>
    <property type="match status" value="1"/>
</dbReference>
<reference evidence="7 8" key="1">
    <citation type="journal article" date="2016" name="Fungal Biol.">
        <title>The genome of Xylona heveae provides a window into fungal endophytism.</title>
        <authorList>
            <person name="Gazis R."/>
            <person name="Kuo A."/>
            <person name="Riley R."/>
            <person name="LaButti K."/>
            <person name="Lipzen A."/>
            <person name="Lin J."/>
            <person name="Amirebrahimi M."/>
            <person name="Hesse C.N."/>
            <person name="Spatafora J.W."/>
            <person name="Henrissat B."/>
            <person name="Hainaut M."/>
            <person name="Grigoriev I.V."/>
            <person name="Hibbett D.S."/>
        </authorList>
    </citation>
    <scope>NUCLEOTIDE SEQUENCE [LARGE SCALE GENOMIC DNA]</scope>
    <source>
        <strain evidence="7 8">TC161</strain>
    </source>
</reference>
<dbReference type="RefSeq" id="XP_018188848.1">
    <property type="nucleotide sequence ID" value="XM_018332312.1"/>
</dbReference>
<protein>
    <recommendedName>
        <fullName evidence="3">Vacuolar membrane-associated protein IML1</fullName>
    </recommendedName>
    <alternativeName>
        <fullName evidence="4">Vacuolar membrane-associated protein iml1</fullName>
    </alternativeName>
</protein>
<dbReference type="GO" id="GO:0010508">
    <property type="term" value="P:positive regulation of autophagy"/>
    <property type="evidence" value="ECO:0007669"/>
    <property type="project" value="TreeGrafter"/>
</dbReference>
<sequence length="1950" mass="217628">MLGNRGPDPLRAHPRASSLRNSDRGNSRPSSIAAPDSNSRPTSSRASTVTLLAPTRHVERVCNVWVHEEAFSKEDVVLDIALFPKGTVRVGDLGEIAGFNTTTAVRDFQDAAQSTFKETGGGRSVAEGTSIEPASTLSERKLSGANILSLDESRGSLESSRDVDPHKKYCFIIKDITSEQRAKYPNLQVSVSSKIANRFGFKNRTKVLISTIDKAVHTASHIEISFRDEYLTRADMWRLAISELSHKTVYRGQKLLFMGTIKATVKNIYVRGRKTQSAYFSGSTKPLFRSESARFVLFIQMSKEMWDFDPEGGGDIMFNKVINGFLPELFKRWVRMNARHLVSIVLFTRLEYDKGAAAGFEGLEATRSAFINNEGNKLYKDHYRVVVSDMSSGEWASILFQLKKEFKIFLREVSIQRTRGTAAQSSKGENAATTDKPETIIAGHPSAAIHGNILEAVYLGSRQFSSDYIDRDLVRTGISLVIITPGVGLFEVDYNMLKMTSETLVNTGIGLDLVCLSRPPLHSVPLFKYRNPQVQSRLNDHNHQYRSLSASSTPRQHYPIFGSLSTRERAWSPSRFSEGGFSPRHLSKLAAGPRPGEWTYAVPHWIDVSFWNSTSDETLGTMDDDGLKLQQQPRHRRLNERKAFITRCKMYELQMMGIMENEMSNIAIPFLHDSPGYPRDRNLLSQPTALSFSSQHSYTDTGTGSTSPLCSSPTQIKMHRPSKTGFGNFGRLERDHQYSSQDKEAFKWMDVYDDLVFRSLAQRREMQRASRHKAQTEEQRGSLSIPEDEAAVTDRSGRSPGGLNAPTATTFFDRKMKERQVLKDPANSRRDSMASTMNLAPPAKPARLSRQISFGLRGFGTAAPKATASTEVTSENARPGQLFSSGFSFFTKKQEPNNNMSSSSSSIRPEDPAFNGDSPGSKSPTSGSSVPENVKQADEPSQPIAIKTSTKPASESSQTVSKPELKERKEPELLAPLQAASINRQAGPKIDLTPSVNPVDDTSTLSPAKALSPWLTTLNPCNPKSTSSDTPSQFRRWQYLYPRASRYSSIKWKSLCSPAATPLTTEYFPTAEQLANEYQESPYHISPNDELDLPDLPRTRESLMRELIAFRLSHGFQIVVGPAVAEAIGKPSLKMVDVFDSNYTADDGSMVFMSLGSLVHQLLCVEGDEVEVKRFVRKPTAALGPTVVSGSHLYYTPVIQTWIARQYEPRQIPLAPPKDDYNWNFVDTFLAGYESDFTDHLRFWRTRFVLIPLTSHANPRRHMHLTNEDNEEEVRLEGIRKLTQVWQRHRYVSPEERQFQAPSRTRKDPNPLDIIYQTRDPSDIVTAELDSLSLAEGDAAGRQSQLLPDTEPFQRANVNLSLLAKEIQGERGVKMVDRRWHWRLHYNCFIGFDLTTWLLNNFKDVDTREEAVELGNELMKSGLFQHVDKRHQFRDGNFFYQLTPEYRSIRPESRGGWFAARRFDKSVPSTPLSETARDSPRGDRSRSSSNAEDVLTDSGQLTPTKSATTTTTTTTTKKLKVSLSRMMKYDVDPRRRSYRAELINLHYDRLHNPDSCYHIRLEWMNVTSKLIEDAIVSWANIVEKYGLRLVEVPIEEASCITRRNPFRSPYPIKLALPPPATQPHHYFDTAPFATQPHMDKFYFHKAILKRFNFVLDLEAAGNFPDDVDVSYSWGKPDYRYSQYIHRSGTLLAQITDEGEFLLLANRLYNNSPISSKEIPSRFSHLPTQQYSGQKSEERSVSGLSAVSAGITTAGGAGSSTTSVPNVSGNPSLGDRRAMPAALSSTSLTGSAVNSGRTSLRQTPFASPMVRPAASPMLRAVPDTSFSLANFPANTNYVPLHTTPEKLKDEFEAFCISESALERFYEDTIGKLASPSTSTPMLEASIPSLALPQSLMNRFALTPSPSPSMVTATKIPAPPTSAPHCASASPSSSLSQADSAASAKSDITEHG</sequence>
<evidence type="ECO:0000313" key="8">
    <source>
        <dbReference type="Proteomes" id="UP000076632"/>
    </source>
</evidence>
<dbReference type="OMA" id="SWMNATP"/>
<keyword evidence="8" id="KW-1185">Reference proteome</keyword>
<dbReference type="GO" id="GO:0005096">
    <property type="term" value="F:GTPase activator activity"/>
    <property type="evidence" value="ECO:0007669"/>
    <property type="project" value="InterPro"/>
</dbReference>
<dbReference type="EMBL" id="KV407457">
    <property type="protein sequence ID" value="KZF23293.1"/>
    <property type="molecule type" value="Genomic_DNA"/>
</dbReference>
<dbReference type="Pfam" id="PF19418">
    <property type="entry name" value="DEPDC5_CTD"/>
    <property type="match status" value="1"/>
</dbReference>
<feature type="compositionally biased region" description="Polar residues" evidence="5">
    <location>
        <begin position="994"/>
        <end position="1003"/>
    </location>
</feature>
<feature type="compositionally biased region" description="Basic and acidic residues" evidence="5">
    <location>
        <begin position="767"/>
        <end position="780"/>
    </location>
</feature>
<organism evidence="7 8">
    <name type="scientific">Xylona heveae (strain CBS 132557 / TC161)</name>
    <dbReference type="NCBI Taxonomy" id="1328760"/>
    <lineage>
        <taxon>Eukaryota</taxon>
        <taxon>Fungi</taxon>
        <taxon>Dikarya</taxon>
        <taxon>Ascomycota</taxon>
        <taxon>Pezizomycotina</taxon>
        <taxon>Xylonomycetes</taxon>
        <taxon>Xylonales</taxon>
        <taxon>Xylonaceae</taxon>
        <taxon>Xylona</taxon>
    </lineage>
</organism>
<evidence type="ECO:0000256" key="2">
    <source>
        <dbReference type="ARBA" id="ARBA00005643"/>
    </source>
</evidence>
<dbReference type="GeneID" id="28897449"/>
<feature type="region of interest" description="Disordered" evidence="5">
    <location>
        <begin position="891"/>
        <end position="1003"/>
    </location>
</feature>
<evidence type="ECO:0000259" key="6">
    <source>
        <dbReference type="PROSITE" id="PS50186"/>
    </source>
</evidence>
<proteinExistence type="inferred from homology"/>
<feature type="compositionally biased region" description="Basic and acidic residues" evidence="5">
    <location>
        <begin position="1475"/>
        <end position="1486"/>
    </location>
</feature>
<feature type="compositionally biased region" description="Basic and acidic residues" evidence="5">
    <location>
        <begin position="963"/>
        <end position="972"/>
    </location>
</feature>
<dbReference type="InterPro" id="IPR027244">
    <property type="entry name" value="IML1"/>
</dbReference>
<evidence type="ECO:0000256" key="3">
    <source>
        <dbReference type="ARBA" id="ARBA00018529"/>
    </source>
</evidence>
<dbReference type="CDD" id="cd04449">
    <property type="entry name" value="DEP_DEPDC5-like"/>
    <property type="match status" value="1"/>
</dbReference>
<feature type="region of interest" description="Disordered" evidence="5">
    <location>
        <begin position="1468"/>
        <end position="1516"/>
    </location>
</feature>
<dbReference type="OrthoDB" id="39497at2759"/>
<dbReference type="InterPro" id="IPR000591">
    <property type="entry name" value="DEP_dom"/>
</dbReference>
<feature type="compositionally biased region" description="Low complexity" evidence="5">
    <location>
        <begin position="1502"/>
        <end position="1516"/>
    </location>
</feature>
<feature type="compositionally biased region" description="Low complexity" evidence="5">
    <location>
        <begin position="1921"/>
        <end position="1944"/>
    </location>
</feature>
<feature type="region of interest" description="Disordered" evidence="5">
    <location>
        <begin position="694"/>
        <end position="731"/>
    </location>
</feature>
<dbReference type="GO" id="GO:1904262">
    <property type="term" value="P:negative regulation of TORC1 signaling"/>
    <property type="evidence" value="ECO:0007669"/>
    <property type="project" value="TreeGrafter"/>
</dbReference>
<feature type="region of interest" description="Disordered" evidence="5">
    <location>
        <begin position="1"/>
        <end position="48"/>
    </location>
</feature>
<dbReference type="InterPro" id="IPR036390">
    <property type="entry name" value="WH_DNA-bd_sf"/>
</dbReference>
<dbReference type="Proteomes" id="UP000076632">
    <property type="component" value="Unassembled WGS sequence"/>
</dbReference>
<feature type="region of interest" description="Disordered" evidence="5">
    <location>
        <begin position="1905"/>
        <end position="1950"/>
    </location>
</feature>
<dbReference type="FunCoup" id="A0A165HCE8">
    <property type="interactions" value="629"/>
</dbReference>
<comment type="similarity">
    <text evidence="2">Belongs to the IML1 family.</text>
</comment>
<dbReference type="SUPFAM" id="SSF46785">
    <property type="entry name" value="Winged helix' DNA-binding domain"/>
    <property type="match status" value="1"/>
</dbReference>
<dbReference type="GO" id="GO:0035556">
    <property type="term" value="P:intracellular signal transduction"/>
    <property type="evidence" value="ECO:0007669"/>
    <property type="project" value="InterPro"/>
</dbReference>
<dbReference type="PROSITE" id="PS50186">
    <property type="entry name" value="DEP"/>
    <property type="match status" value="1"/>
</dbReference>
<feature type="compositionally biased region" description="Polar residues" evidence="5">
    <location>
        <begin position="36"/>
        <end position="48"/>
    </location>
</feature>
<gene>
    <name evidence="7" type="ORF">L228DRAFT_246048</name>
</gene>
<dbReference type="Gene3D" id="1.10.10.10">
    <property type="entry name" value="Winged helix-like DNA-binding domain superfamily/Winged helix DNA-binding domain"/>
    <property type="match status" value="1"/>
</dbReference>
<dbReference type="Pfam" id="PF00610">
    <property type="entry name" value="DEP"/>
    <property type="match status" value="1"/>
</dbReference>
<evidence type="ECO:0000256" key="1">
    <source>
        <dbReference type="ARBA" id="ARBA00004148"/>
    </source>
</evidence>
<feature type="compositionally biased region" description="Low complexity" evidence="5">
    <location>
        <begin position="916"/>
        <end position="931"/>
    </location>
</feature>
<dbReference type="InterPro" id="IPR045838">
    <property type="entry name" value="DEPDC5_CTD"/>
</dbReference>
<dbReference type="InterPro" id="IPR036388">
    <property type="entry name" value="WH-like_DNA-bd_sf"/>
</dbReference>
<dbReference type="InterPro" id="IPR048255">
    <property type="entry name" value="IML1_N"/>
</dbReference>
<dbReference type="SMART" id="SM00049">
    <property type="entry name" value="DEP"/>
    <property type="match status" value="1"/>
</dbReference>
<feature type="region of interest" description="Disordered" evidence="5">
    <location>
        <begin position="767"/>
        <end position="846"/>
    </location>
</feature>
<accession>A0A165HCE8</accession>
<evidence type="ECO:0000256" key="4">
    <source>
        <dbReference type="ARBA" id="ARBA00021881"/>
    </source>
</evidence>
<feature type="region of interest" description="Disordered" evidence="5">
    <location>
        <begin position="1718"/>
        <end position="1776"/>
    </location>
</feature>
<dbReference type="InParanoid" id="A0A165HCE8"/>
<feature type="domain" description="DEP" evidence="6">
    <location>
        <begin position="1369"/>
        <end position="1444"/>
    </location>
</feature>
<dbReference type="GO" id="GO:0005774">
    <property type="term" value="C:vacuolar membrane"/>
    <property type="evidence" value="ECO:0007669"/>
    <property type="project" value="UniProtKB-SubCell"/>
</dbReference>
<dbReference type="PANTHER" id="PTHR13179">
    <property type="entry name" value="DEP DOMAIN CONTAINING PROTEIN 5"/>
    <property type="match status" value="1"/>
</dbReference>
<comment type="subcellular location">
    <subcellularLocation>
        <location evidence="1">Vacuole membrane</location>
        <topology evidence="1">Peripheral membrane protein</topology>
    </subcellularLocation>
</comment>
<dbReference type="GO" id="GO:1990130">
    <property type="term" value="C:GATOR1 complex"/>
    <property type="evidence" value="ECO:0007669"/>
    <property type="project" value="TreeGrafter"/>
</dbReference>
<feature type="compositionally biased region" description="Polar residues" evidence="5">
    <location>
        <begin position="694"/>
        <end position="715"/>
    </location>
</feature>